<evidence type="ECO:0000313" key="2">
    <source>
        <dbReference type="EMBL" id="KAF5909187.1"/>
    </source>
</evidence>
<keyword evidence="3" id="KW-1185">Reference proteome</keyword>
<dbReference type="EMBL" id="QNUK01000007">
    <property type="protein sequence ID" value="KAF5909187.1"/>
    <property type="molecule type" value="Genomic_DNA"/>
</dbReference>
<feature type="non-terminal residue" evidence="2">
    <location>
        <position position="1"/>
    </location>
</feature>
<feature type="region of interest" description="Disordered" evidence="1">
    <location>
        <begin position="1"/>
        <end position="33"/>
    </location>
</feature>
<dbReference type="AlphaFoldDB" id="A0A8J4UXD0"/>
<comment type="caution">
    <text evidence="2">The sequence shown here is derived from an EMBL/GenBank/DDBJ whole genome shotgun (WGS) entry which is preliminary data.</text>
</comment>
<dbReference type="OrthoDB" id="8774208at2759"/>
<accession>A0A8J4UXD0</accession>
<feature type="non-terminal residue" evidence="2">
    <location>
        <position position="188"/>
    </location>
</feature>
<dbReference type="Proteomes" id="UP000727407">
    <property type="component" value="Unassembled WGS sequence"/>
</dbReference>
<gene>
    <name evidence="2" type="ORF">DAT39_001095</name>
</gene>
<evidence type="ECO:0000256" key="1">
    <source>
        <dbReference type="SAM" id="MobiDB-lite"/>
    </source>
</evidence>
<sequence>GPGARMQGILPEVTPPSSSTHNGSMAFSPDCQTIPSGTTLDPIKYSKCSVLQHDDMENRKDDPEDYIERGDSVMSNMNNSVNEQLAAPKQDLKRDSPFTWTSVIKEALEITNGMELEQDLLGNMCRNLPIYDPSGAAEFVKNSFDPADNDSDVQEGREMIKTQETTVIILSDDTKRSHFEPRQDFQRR</sequence>
<feature type="compositionally biased region" description="Polar residues" evidence="1">
    <location>
        <begin position="15"/>
        <end position="33"/>
    </location>
</feature>
<organism evidence="2 3">
    <name type="scientific">Clarias magur</name>
    <name type="common">Asian catfish</name>
    <name type="synonym">Macropteronotus magur</name>
    <dbReference type="NCBI Taxonomy" id="1594786"/>
    <lineage>
        <taxon>Eukaryota</taxon>
        <taxon>Metazoa</taxon>
        <taxon>Chordata</taxon>
        <taxon>Craniata</taxon>
        <taxon>Vertebrata</taxon>
        <taxon>Euteleostomi</taxon>
        <taxon>Actinopterygii</taxon>
        <taxon>Neopterygii</taxon>
        <taxon>Teleostei</taxon>
        <taxon>Ostariophysi</taxon>
        <taxon>Siluriformes</taxon>
        <taxon>Clariidae</taxon>
        <taxon>Clarias</taxon>
    </lineage>
</organism>
<name>A0A8J4UXD0_CLAMG</name>
<evidence type="ECO:0000313" key="3">
    <source>
        <dbReference type="Proteomes" id="UP000727407"/>
    </source>
</evidence>
<protein>
    <submittedName>
        <fullName evidence="2">Uncharacterized protein</fullName>
    </submittedName>
</protein>
<proteinExistence type="predicted"/>
<reference evidence="2" key="1">
    <citation type="submission" date="2020-07" db="EMBL/GenBank/DDBJ databases">
        <title>Clarias magur genome sequencing, assembly and annotation.</title>
        <authorList>
            <person name="Kushwaha B."/>
            <person name="Kumar R."/>
            <person name="Das P."/>
            <person name="Joshi C.G."/>
            <person name="Kumar D."/>
            <person name="Nagpure N.S."/>
            <person name="Pandey M."/>
            <person name="Agarwal S."/>
            <person name="Srivastava S."/>
            <person name="Singh M."/>
            <person name="Sahoo L."/>
            <person name="Jayasankar P."/>
            <person name="Meher P.K."/>
            <person name="Koringa P.G."/>
            <person name="Iquebal M.A."/>
            <person name="Das S.P."/>
            <person name="Bit A."/>
            <person name="Patnaik S."/>
            <person name="Patel N."/>
            <person name="Shah T.M."/>
            <person name="Hinsu A."/>
            <person name="Jena J.K."/>
        </authorList>
    </citation>
    <scope>NUCLEOTIDE SEQUENCE</scope>
    <source>
        <strain evidence="2">CIFAMagur01</strain>
        <tissue evidence="2">Testis</tissue>
    </source>
</reference>